<reference evidence="1 2" key="1">
    <citation type="journal article" date="2020" name="Cell">
        <title>Large-Scale Comparative Analyses of Tick Genomes Elucidate Their Genetic Diversity and Vector Capacities.</title>
        <authorList>
            <consortium name="Tick Genome and Microbiome Consortium (TIGMIC)"/>
            <person name="Jia N."/>
            <person name="Wang J."/>
            <person name="Shi W."/>
            <person name="Du L."/>
            <person name="Sun Y."/>
            <person name="Zhan W."/>
            <person name="Jiang J.F."/>
            <person name="Wang Q."/>
            <person name="Zhang B."/>
            <person name="Ji P."/>
            <person name="Bell-Sakyi L."/>
            <person name="Cui X.M."/>
            <person name="Yuan T.T."/>
            <person name="Jiang B.G."/>
            <person name="Yang W.F."/>
            <person name="Lam T.T."/>
            <person name="Chang Q.C."/>
            <person name="Ding S.J."/>
            <person name="Wang X.J."/>
            <person name="Zhu J.G."/>
            <person name="Ruan X.D."/>
            <person name="Zhao L."/>
            <person name="Wei J.T."/>
            <person name="Ye R.Z."/>
            <person name="Que T.C."/>
            <person name="Du C.H."/>
            <person name="Zhou Y.H."/>
            <person name="Cheng J.X."/>
            <person name="Dai P.F."/>
            <person name="Guo W.B."/>
            <person name="Han X.H."/>
            <person name="Huang E.J."/>
            <person name="Li L.F."/>
            <person name="Wei W."/>
            <person name="Gao Y.C."/>
            <person name="Liu J.Z."/>
            <person name="Shao H.Z."/>
            <person name="Wang X."/>
            <person name="Wang C.C."/>
            <person name="Yang T.C."/>
            <person name="Huo Q.B."/>
            <person name="Li W."/>
            <person name="Chen H.Y."/>
            <person name="Chen S.E."/>
            <person name="Zhou L.G."/>
            <person name="Ni X.B."/>
            <person name="Tian J.H."/>
            <person name="Sheng Y."/>
            <person name="Liu T."/>
            <person name="Pan Y.S."/>
            <person name="Xia L.Y."/>
            <person name="Li J."/>
            <person name="Zhao F."/>
            <person name="Cao W.C."/>
        </authorList>
    </citation>
    <scope>NUCLEOTIDE SEQUENCE [LARGE SCALE GENOMIC DNA]</scope>
    <source>
        <strain evidence="1">Iper-2018</strain>
    </source>
</reference>
<sequence length="618" mass="69519">MPARFCAAENCGNDLVNSDMPNHKFPDDEKLRALWIRLARPSFPTWGPTPADRLCADHFRDEDYERSPRVMKSLGTQVCLKLPSRTRGVQTEASGRFLHTNSPSCSADPPQDPESPVKQLRKEADPDYYPPESSFVRPETEKPSLVLERKFIVFESCLDVLLDKCKECAAPMKHVDKGVLGCSLQVATICLNGHVGNWCSQPLIKRKPVGNILMAGSVFFTGSCIKKALRTLTSMGIVCFSYKTFFTIQKAFLLPAIEKVWNKHQDELFTAAAGRQLTIAGDGRADSPGHCAKYGTYTMLDADQNKVLHVETVQPMHRSSELPQNTRQDTLRKFVKVYTIDARVLVTDRHPQLNAWLARVHPEICHLFDCWHVGKAIKKKMVAAGQSRHTEELSSWTKAVVNHLYWCAGTSAGNQDLILAKWESLVAHVADIHSHPDPLFPECEHGELHKKWLQEGSPAHQKLREIVLSKHLLRDIPRLSTSAQTFATECFHSTLLQFAPKQVHFTFRSMKARTYLAALHHNANAGRPQAVTKDGDLRWAVKYPKARKGPVVSARKTDGTYEYVEELMAVVLDLCTTMPSYRAAAAAYSQDAPPFLSSAYEHEDKQVLVERHCSRFNL</sequence>
<keyword evidence="2" id="KW-1185">Reference proteome</keyword>
<protein>
    <submittedName>
        <fullName evidence="1">Uncharacterized protein</fullName>
    </submittedName>
</protein>
<name>A0AC60QLP6_IXOPE</name>
<organism evidence="1 2">
    <name type="scientific">Ixodes persulcatus</name>
    <name type="common">Taiga tick</name>
    <dbReference type="NCBI Taxonomy" id="34615"/>
    <lineage>
        <taxon>Eukaryota</taxon>
        <taxon>Metazoa</taxon>
        <taxon>Ecdysozoa</taxon>
        <taxon>Arthropoda</taxon>
        <taxon>Chelicerata</taxon>
        <taxon>Arachnida</taxon>
        <taxon>Acari</taxon>
        <taxon>Parasitiformes</taxon>
        <taxon>Ixodida</taxon>
        <taxon>Ixodoidea</taxon>
        <taxon>Ixodidae</taxon>
        <taxon>Ixodinae</taxon>
        <taxon>Ixodes</taxon>
    </lineage>
</organism>
<dbReference type="EMBL" id="JABSTQ010007127">
    <property type="protein sequence ID" value="KAG0436203.1"/>
    <property type="molecule type" value="Genomic_DNA"/>
</dbReference>
<evidence type="ECO:0000313" key="1">
    <source>
        <dbReference type="EMBL" id="KAG0436203.1"/>
    </source>
</evidence>
<gene>
    <name evidence="1" type="ORF">HPB47_018081</name>
</gene>
<accession>A0AC60QLP6</accession>
<comment type="caution">
    <text evidence="1">The sequence shown here is derived from an EMBL/GenBank/DDBJ whole genome shotgun (WGS) entry which is preliminary data.</text>
</comment>
<evidence type="ECO:0000313" key="2">
    <source>
        <dbReference type="Proteomes" id="UP000805193"/>
    </source>
</evidence>
<proteinExistence type="predicted"/>
<dbReference type="Proteomes" id="UP000805193">
    <property type="component" value="Unassembled WGS sequence"/>
</dbReference>